<accession>A0A0F9ERI1</accession>
<organism evidence="1">
    <name type="scientific">marine sediment metagenome</name>
    <dbReference type="NCBI Taxonomy" id="412755"/>
    <lineage>
        <taxon>unclassified sequences</taxon>
        <taxon>metagenomes</taxon>
        <taxon>ecological metagenomes</taxon>
    </lineage>
</organism>
<evidence type="ECO:0000313" key="1">
    <source>
        <dbReference type="EMBL" id="KKL47510.1"/>
    </source>
</evidence>
<protein>
    <submittedName>
        <fullName evidence="1">Uncharacterized protein</fullName>
    </submittedName>
</protein>
<proteinExistence type="predicted"/>
<dbReference type="AlphaFoldDB" id="A0A0F9ERI1"/>
<comment type="caution">
    <text evidence="1">The sequence shown here is derived from an EMBL/GenBank/DDBJ whole genome shotgun (WGS) entry which is preliminary data.</text>
</comment>
<gene>
    <name evidence="1" type="ORF">LCGC14_2334790</name>
</gene>
<dbReference type="EMBL" id="LAZR01033635">
    <property type="protein sequence ID" value="KKL47510.1"/>
    <property type="molecule type" value="Genomic_DNA"/>
</dbReference>
<reference evidence="1" key="1">
    <citation type="journal article" date="2015" name="Nature">
        <title>Complex archaea that bridge the gap between prokaryotes and eukaryotes.</title>
        <authorList>
            <person name="Spang A."/>
            <person name="Saw J.H."/>
            <person name="Jorgensen S.L."/>
            <person name="Zaremba-Niedzwiedzka K."/>
            <person name="Martijn J."/>
            <person name="Lind A.E."/>
            <person name="van Eijk R."/>
            <person name="Schleper C."/>
            <person name="Guy L."/>
            <person name="Ettema T.J."/>
        </authorList>
    </citation>
    <scope>NUCLEOTIDE SEQUENCE</scope>
</reference>
<sequence>MTQQDARRNNIMKYQNKEENKMLKLYNEYFEFVDWGVPSQADNYVRQGYIVEFPVKWRKKDEDNS</sequence>
<name>A0A0F9ERI1_9ZZZZ</name>